<sequence>MDCTMASTLRIFGQNNNNHHHHHMLNIVKDLI</sequence>
<organism evidence="1 2">
    <name type="scientific">Dermatophagoides farinae</name>
    <name type="common">American house dust mite</name>
    <dbReference type="NCBI Taxonomy" id="6954"/>
    <lineage>
        <taxon>Eukaryota</taxon>
        <taxon>Metazoa</taxon>
        <taxon>Ecdysozoa</taxon>
        <taxon>Arthropoda</taxon>
        <taxon>Chelicerata</taxon>
        <taxon>Arachnida</taxon>
        <taxon>Acari</taxon>
        <taxon>Acariformes</taxon>
        <taxon>Sarcoptiformes</taxon>
        <taxon>Astigmata</taxon>
        <taxon>Psoroptidia</taxon>
        <taxon>Analgoidea</taxon>
        <taxon>Pyroglyphidae</taxon>
        <taxon>Dermatophagoidinae</taxon>
        <taxon>Dermatophagoides</taxon>
    </lineage>
</organism>
<evidence type="ECO:0000313" key="2">
    <source>
        <dbReference type="Proteomes" id="UP000790347"/>
    </source>
</evidence>
<evidence type="ECO:0000313" key="1">
    <source>
        <dbReference type="EMBL" id="KAH9517697.1"/>
    </source>
</evidence>
<dbReference type="Proteomes" id="UP000790347">
    <property type="component" value="Unassembled WGS sequence"/>
</dbReference>
<accession>A0A922I309</accession>
<keyword evidence="2" id="KW-1185">Reference proteome</keyword>
<dbReference type="EMBL" id="ASGP02000003">
    <property type="protein sequence ID" value="KAH9517697.1"/>
    <property type="molecule type" value="Genomic_DNA"/>
</dbReference>
<reference evidence="1" key="1">
    <citation type="submission" date="2013-05" db="EMBL/GenBank/DDBJ databases">
        <authorList>
            <person name="Yim A.K.Y."/>
            <person name="Chan T.F."/>
            <person name="Ji K.M."/>
            <person name="Liu X.Y."/>
            <person name="Zhou J.W."/>
            <person name="Li R.Q."/>
            <person name="Yang K.Y."/>
            <person name="Li J."/>
            <person name="Li M."/>
            <person name="Law P.T.W."/>
            <person name="Wu Y.L."/>
            <person name="Cai Z.L."/>
            <person name="Qin H."/>
            <person name="Bao Y."/>
            <person name="Leung R.K.K."/>
            <person name="Ng P.K.S."/>
            <person name="Zou J."/>
            <person name="Zhong X.J."/>
            <person name="Ran P.X."/>
            <person name="Zhong N.S."/>
            <person name="Liu Z.G."/>
            <person name="Tsui S.K.W."/>
        </authorList>
    </citation>
    <scope>NUCLEOTIDE SEQUENCE</scope>
    <source>
        <strain evidence="1">Derf</strain>
        <tissue evidence="1">Whole organism</tissue>
    </source>
</reference>
<protein>
    <submittedName>
        <fullName evidence="1">Uncharacterized protein</fullName>
    </submittedName>
</protein>
<reference evidence="1" key="2">
    <citation type="journal article" date="2022" name="Res Sq">
        <title>Comparative Genomics Reveals Insights into the Divergent Evolution of Astigmatic Mites and Household Pest Adaptations.</title>
        <authorList>
            <person name="Xiong Q."/>
            <person name="Wan A.T.-Y."/>
            <person name="Liu X.-Y."/>
            <person name="Fung C.S.-H."/>
            <person name="Xiao X."/>
            <person name="Malainual N."/>
            <person name="Hou J."/>
            <person name="Wang L."/>
            <person name="Wang M."/>
            <person name="Yang K."/>
            <person name="Cui Y."/>
            <person name="Leung E."/>
            <person name="Nong W."/>
            <person name="Shin S.-K."/>
            <person name="Au S."/>
            <person name="Jeong K.Y."/>
            <person name="Chew F.T."/>
            <person name="Hui J."/>
            <person name="Leung T.F."/>
            <person name="Tungtrongchitr A."/>
            <person name="Zhong N."/>
            <person name="Liu Z."/>
            <person name="Tsui S."/>
        </authorList>
    </citation>
    <scope>NUCLEOTIDE SEQUENCE</scope>
    <source>
        <strain evidence="1">Derf</strain>
        <tissue evidence="1">Whole organism</tissue>
    </source>
</reference>
<proteinExistence type="predicted"/>
<name>A0A922I309_DERFA</name>
<gene>
    <name evidence="1" type="ORF">DERF_008341</name>
</gene>
<dbReference type="AlphaFoldDB" id="A0A922I309"/>
<comment type="caution">
    <text evidence="1">The sequence shown here is derived from an EMBL/GenBank/DDBJ whole genome shotgun (WGS) entry which is preliminary data.</text>
</comment>